<comment type="caution">
    <text evidence="11">The sequence shown here is derived from an EMBL/GenBank/DDBJ whole genome shotgun (WGS) entry which is preliminary data.</text>
</comment>
<name>A0A9D1F349_9FIRM</name>
<sequence length="507" mass="57722">MRKKAAAVQKRFSGILAHPTSFPSPYGIGDLGDGAYQFIDFLKAAGQSLWQCLPLGPTGYGDSPYQSFSSFAGQPLIISPDRLKDMGLLSPEDLEDIPEWDEEKVDFGPVIIYKTKLLHMAYENFKTPELNASFAAAYASFCRKNKAWLDDYALFMALKDANGGKAWLEWPLEHKNADVRQRRALMRHFKDEAGYYKFIQFIFFTQWDELKTYAHDNGIRIIGDIPIFVSPDSADIWANKELFQLNEKGYPLAVAGVPPDYFSATGQLWGNPLYDWDVHKATGYAWWIRRIKNQLKLVDFLRIDHFRGFEAYWSVPYGRKTAVRGKWLKGPGADLFNAICQALGNDLPIFAEDLGVITPEVEALRDQFHFPGMKVLQFAFDDVEENNFLPHLYTPNCICYTGTHDNDTTAGWYASASEASKDKVRRYMNCDGGMVARDFIRTAMGSVARYVIFPLQDALWLGSEARMNTPGTPSGNWSWRYTHDMLSPELAKDLEDLTILYGRRRIL</sequence>
<evidence type="ECO:0000256" key="7">
    <source>
        <dbReference type="ARBA" id="ARBA00023277"/>
    </source>
</evidence>
<dbReference type="PANTHER" id="PTHR32438">
    <property type="entry name" value="4-ALPHA-GLUCANOTRANSFERASE DPE1, CHLOROPLASTIC/AMYLOPLASTIC"/>
    <property type="match status" value="1"/>
</dbReference>
<dbReference type="AlphaFoldDB" id="A0A9D1F349"/>
<dbReference type="PANTHER" id="PTHR32438:SF5">
    <property type="entry name" value="4-ALPHA-GLUCANOTRANSFERASE DPE1, CHLOROPLASTIC_AMYLOPLASTIC"/>
    <property type="match status" value="1"/>
</dbReference>
<evidence type="ECO:0000313" key="11">
    <source>
        <dbReference type="EMBL" id="HIS46450.1"/>
    </source>
</evidence>
<protein>
    <recommendedName>
        <fullName evidence="4 10">4-alpha-glucanotransferase</fullName>
        <ecNumber evidence="3 10">2.4.1.25</ecNumber>
    </recommendedName>
    <alternativeName>
        <fullName evidence="8 10">Amylomaltase</fullName>
    </alternativeName>
    <alternativeName>
        <fullName evidence="9 10">Disproportionating enzyme</fullName>
    </alternativeName>
</protein>
<dbReference type="NCBIfam" id="TIGR00217">
    <property type="entry name" value="malQ"/>
    <property type="match status" value="1"/>
</dbReference>
<evidence type="ECO:0000256" key="8">
    <source>
        <dbReference type="ARBA" id="ARBA00031423"/>
    </source>
</evidence>
<evidence type="ECO:0000256" key="2">
    <source>
        <dbReference type="ARBA" id="ARBA00005684"/>
    </source>
</evidence>
<reference evidence="11" key="1">
    <citation type="submission" date="2020-10" db="EMBL/GenBank/DDBJ databases">
        <authorList>
            <person name="Gilroy R."/>
        </authorList>
    </citation>
    <scope>NUCLEOTIDE SEQUENCE</scope>
    <source>
        <strain evidence="11">CHK178-757</strain>
    </source>
</reference>
<dbReference type="EC" id="2.4.1.25" evidence="3 10"/>
<evidence type="ECO:0000256" key="10">
    <source>
        <dbReference type="RuleBase" id="RU361207"/>
    </source>
</evidence>
<dbReference type="NCBIfam" id="NF011080">
    <property type="entry name" value="PRK14508.1-3"/>
    <property type="match status" value="1"/>
</dbReference>
<dbReference type="Proteomes" id="UP000823927">
    <property type="component" value="Unassembled WGS sequence"/>
</dbReference>
<proteinExistence type="inferred from homology"/>
<evidence type="ECO:0000256" key="6">
    <source>
        <dbReference type="ARBA" id="ARBA00022679"/>
    </source>
</evidence>
<dbReference type="SUPFAM" id="SSF51445">
    <property type="entry name" value="(Trans)glycosidases"/>
    <property type="match status" value="1"/>
</dbReference>
<dbReference type="GO" id="GO:0005975">
    <property type="term" value="P:carbohydrate metabolic process"/>
    <property type="evidence" value="ECO:0007669"/>
    <property type="project" value="InterPro"/>
</dbReference>
<dbReference type="GO" id="GO:0004134">
    <property type="term" value="F:4-alpha-glucanotransferase activity"/>
    <property type="evidence" value="ECO:0007669"/>
    <property type="project" value="UniProtKB-EC"/>
</dbReference>
<organism evidence="11 12">
    <name type="scientific">Candidatus Scybalocola faecigallinarum</name>
    <dbReference type="NCBI Taxonomy" id="2840941"/>
    <lineage>
        <taxon>Bacteria</taxon>
        <taxon>Bacillati</taxon>
        <taxon>Bacillota</taxon>
        <taxon>Clostridia</taxon>
        <taxon>Lachnospirales</taxon>
        <taxon>Lachnospiraceae</taxon>
        <taxon>Lachnospiraceae incertae sedis</taxon>
        <taxon>Candidatus Scybalocola (ex Gilroy et al. 2021)</taxon>
    </lineage>
</organism>
<evidence type="ECO:0000256" key="3">
    <source>
        <dbReference type="ARBA" id="ARBA00012560"/>
    </source>
</evidence>
<dbReference type="NCBIfam" id="NF011079">
    <property type="entry name" value="PRK14508.1-2"/>
    <property type="match status" value="1"/>
</dbReference>
<comment type="catalytic activity">
    <reaction evidence="1 10">
        <text>Transfers a segment of a (1-&gt;4)-alpha-D-glucan to a new position in an acceptor, which may be glucose or a (1-&gt;4)-alpha-D-glucan.</text>
        <dbReference type="EC" id="2.4.1.25"/>
    </reaction>
</comment>
<dbReference type="Gene3D" id="3.20.20.80">
    <property type="entry name" value="Glycosidases"/>
    <property type="match status" value="1"/>
</dbReference>
<keyword evidence="5 10" id="KW-0328">Glycosyltransferase</keyword>
<comment type="similarity">
    <text evidence="2 10">Belongs to the disproportionating enzyme family.</text>
</comment>
<evidence type="ECO:0000256" key="5">
    <source>
        <dbReference type="ARBA" id="ARBA00022676"/>
    </source>
</evidence>
<evidence type="ECO:0000256" key="9">
    <source>
        <dbReference type="ARBA" id="ARBA00031501"/>
    </source>
</evidence>
<accession>A0A9D1F349</accession>
<gene>
    <name evidence="11" type="primary">malQ</name>
    <name evidence="11" type="ORF">IAB46_02645</name>
</gene>
<keyword evidence="6 10" id="KW-0808">Transferase</keyword>
<keyword evidence="7 10" id="KW-0119">Carbohydrate metabolism</keyword>
<evidence type="ECO:0000256" key="1">
    <source>
        <dbReference type="ARBA" id="ARBA00000439"/>
    </source>
</evidence>
<reference evidence="11" key="2">
    <citation type="journal article" date="2021" name="PeerJ">
        <title>Extensive microbial diversity within the chicken gut microbiome revealed by metagenomics and culture.</title>
        <authorList>
            <person name="Gilroy R."/>
            <person name="Ravi A."/>
            <person name="Getino M."/>
            <person name="Pursley I."/>
            <person name="Horton D.L."/>
            <person name="Alikhan N.F."/>
            <person name="Baker D."/>
            <person name="Gharbi K."/>
            <person name="Hall N."/>
            <person name="Watson M."/>
            <person name="Adriaenssens E.M."/>
            <person name="Foster-Nyarko E."/>
            <person name="Jarju S."/>
            <person name="Secka A."/>
            <person name="Antonio M."/>
            <person name="Oren A."/>
            <person name="Chaudhuri R.R."/>
            <person name="La Ragione R."/>
            <person name="Hildebrand F."/>
            <person name="Pallen M.J."/>
        </authorList>
    </citation>
    <scope>NUCLEOTIDE SEQUENCE</scope>
    <source>
        <strain evidence="11">CHK178-757</strain>
    </source>
</reference>
<dbReference type="Pfam" id="PF02446">
    <property type="entry name" value="Glyco_hydro_77"/>
    <property type="match status" value="1"/>
</dbReference>
<dbReference type="InterPro" id="IPR017853">
    <property type="entry name" value="GH"/>
</dbReference>
<dbReference type="InterPro" id="IPR003385">
    <property type="entry name" value="Glyco_hydro_77"/>
</dbReference>
<dbReference type="EMBL" id="DVIT01000012">
    <property type="protein sequence ID" value="HIS46450.1"/>
    <property type="molecule type" value="Genomic_DNA"/>
</dbReference>
<evidence type="ECO:0000256" key="4">
    <source>
        <dbReference type="ARBA" id="ARBA00020295"/>
    </source>
</evidence>
<evidence type="ECO:0000313" key="12">
    <source>
        <dbReference type="Proteomes" id="UP000823927"/>
    </source>
</evidence>